<name>A0ABW1TGI1_9LACO</name>
<sequence>MKLKRKAILIVSSLILIGVCAWLVWPKSTIEVTMLDQLGTQIQPKKVIEGRVGSRLSQKQLSITGYKIGFKPKKRFETKKRKVVVRYKPTANSKQLKREIANYHYIGASFQVLNKGLGRYKQNYKKLTSETDRLRILLSNDGIKWTRLAINYPNIAVRDPNITKVGNRWWIIYTEGLMWTSNFQKWHYVINPGFNLGSQFQRIWAPEIYRLKSGAYRVVSSNSIDGSTFQLYSYSFNSQTGELSDLQKIKVNGDFSNLIDPHVVYQHGVYKLWAKDEQRHRIVRATSIDGNVFKRTKSVTLPIQSGQTPEGPTELYRRKGNLLYFDLYNKHETFYGVQAVIFKNNRVVSKRYPLKADFMIRHFSVFEIR</sequence>
<keyword evidence="3" id="KW-1185">Reference proteome</keyword>
<proteinExistence type="predicted"/>
<evidence type="ECO:0000313" key="2">
    <source>
        <dbReference type="EMBL" id="MFC6260652.1"/>
    </source>
</evidence>
<reference evidence="3" key="1">
    <citation type="journal article" date="2019" name="Int. J. Syst. Evol. Microbiol.">
        <title>The Global Catalogue of Microorganisms (GCM) 10K type strain sequencing project: providing services to taxonomists for standard genome sequencing and annotation.</title>
        <authorList>
            <consortium name="The Broad Institute Genomics Platform"/>
            <consortium name="The Broad Institute Genome Sequencing Center for Infectious Disease"/>
            <person name="Wu L."/>
            <person name="Ma J."/>
        </authorList>
    </citation>
    <scope>NUCLEOTIDE SEQUENCE [LARGE SCALE GENOMIC DNA]</scope>
    <source>
        <strain evidence="3">CCM 8908</strain>
    </source>
</reference>
<dbReference type="SUPFAM" id="SSF75005">
    <property type="entry name" value="Arabinanase/levansucrase/invertase"/>
    <property type="match status" value="1"/>
</dbReference>
<keyword evidence="1" id="KW-0472">Membrane</keyword>
<dbReference type="InterPro" id="IPR023296">
    <property type="entry name" value="Glyco_hydro_beta-prop_sf"/>
</dbReference>
<keyword evidence="1" id="KW-1133">Transmembrane helix</keyword>
<dbReference type="Proteomes" id="UP001596283">
    <property type="component" value="Unassembled WGS sequence"/>
</dbReference>
<dbReference type="Gene3D" id="2.115.10.20">
    <property type="entry name" value="Glycosyl hydrolase domain, family 43"/>
    <property type="match status" value="1"/>
</dbReference>
<keyword evidence="1" id="KW-0812">Transmembrane</keyword>
<evidence type="ECO:0000313" key="3">
    <source>
        <dbReference type="Proteomes" id="UP001596283"/>
    </source>
</evidence>
<dbReference type="RefSeq" id="WP_125687683.1">
    <property type="nucleotide sequence ID" value="NZ_JBHSSI010000035.1"/>
</dbReference>
<dbReference type="EMBL" id="JBHSSI010000035">
    <property type="protein sequence ID" value="MFC6260652.1"/>
    <property type="molecule type" value="Genomic_DNA"/>
</dbReference>
<organism evidence="2 3">
    <name type="scientific">Levilactobacillus fujinensis</name>
    <dbReference type="NCBI Taxonomy" id="2486024"/>
    <lineage>
        <taxon>Bacteria</taxon>
        <taxon>Bacillati</taxon>
        <taxon>Bacillota</taxon>
        <taxon>Bacilli</taxon>
        <taxon>Lactobacillales</taxon>
        <taxon>Lactobacillaceae</taxon>
        <taxon>Levilactobacillus</taxon>
    </lineage>
</organism>
<gene>
    <name evidence="2" type="ORF">ACFP1C_06770</name>
</gene>
<feature type="transmembrane region" description="Helical" evidence="1">
    <location>
        <begin position="7"/>
        <end position="25"/>
    </location>
</feature>
<protein>
    <submittedName>
        <fullName evidence="2">Uncharacterized protein</fullName>
    </submittedName>
</protein>
<evidence type="ECO:0000256" key="1">
    <source>
        <dbReference type="SAM" id="Phobius"/>
    </source>
</evidence>
<comment type="caution">
    <text evidence="2">The sequence shown here is derived from an EMBL/GenBank/DDBJ whole genome shotgun (WGS) entry which is preliminary data.</text>
</comment>
<accession>A0ABW1TGI1</accession>